<evidence type="ECO:0000313" key="1">
    <source>
        <dbReference type="EMBL" id="RAO72948.1"/>
    </source>
</evidence>
<dbReference type="OrthoDB" id="10503055at2759"/>
<dbReference type="Proteomes" id="UP000249363">
    <property type="component" value="Unassembled WGS sequence"/>
</dbReference>
<dbReference type="AlphaFoldDB" id="A0A364LAX4"/>
<dbReference type="RefSeq" id="XP_040737462.1">
    <property type="nucleotide sequence ID" value="XM_040881823.1"/>
</dbReference>
<dbReference type="EMBL" id="MIKG01000021">
    <property type="protein sequence ID" value="RAO72948.1"/>
    <property type="molecule type" value="Genomic_DNA"/>
</dbReference>
<protein>
    <submittedName>
        <fullName evidence="1">Uncharacterized protein</fullName>
    </submittedName>
</protein>
<reference evidence="1 2" key="1">
    <citation type="journal article" date="2017" name="Biotechnol. Biofuels">
        <title>Differential beta-glucosidase expression as a function of carbon source availability in Talaromyces amestolkiae: a genomic and proteomic approach.</title>
        <authorList>
            <person name="de Eugenio L.I."/>
            <person name="Mendez-Liter J.A."/>
            <person name="Nieto-Dominguez M."/>
            <person name="Alonso L."/>
            <person name="Gil-Munoz J."/>
            <person name="Barriuso J."/>
            <person name="Prieto A."/>
            <person name="Martinez M.J."/>
        </authorList>
    </citation>
    <scope>NUCLEOTIDE SEQUENCE [LARGE SCALE GENOMIC DNA]</scope>
    <source>
        <strain evidence="1 2">CIB</strain>
    </source>
</reference>
<gene>
    <name evidence="1" type="ORF">BHQ10_008960</name>
</gene>
<sequence length="140" mass="15415">MAHDGRYAPYRSSGYDDRILTARFNWILQALFIYDLSIKLISDGRCGKTMHEMLLEGPLATEDPSIRKIETTEKVATTTAALPRHLVVADKQATETAIAKDIARQNTTIAAAEAPVAAGVEVETVTAIVIVETFRKVERL</sequence>
<dbReference type="GeneID" id="63798174"/>
<evidence type="ECO:0000313" key="2">
    <source>
        <dbReference type="Proteomes" id="UP000249363"/>
    </source>
</evidence>
<comment type="caution">
    <text evidence="1">The sequence shown here is derived from an EMBL/GenBank/DDBJ whole genome shotgun (WGS) entry which is preliminary data.</text>
</comment>
<organism evidence="1 2">
    <name type="scientific">Talaromyces amestolkiae</name>
    <dbReference type="NCBI Taxonomy" id="1196081"/>
    <lineage>
        <taxon>Eukaryota</taxon>
        <taxon>Fungi</taxon>
        <taxon>Dikarya</taxon>
        <taxon>Ascomycota</taxon>
        <taxon>Pezizomycotina</taxon>
        <taxon>Eurotiomycetes</taxon>
        <taxon>Eurotiomycetidae</taxon>
        <taxon>Eurotiales</taxon>
        <taxon>Trichocomaceae</taxon>
        <taxon>Talaromyces</taxon>
        <taxon>Talaromyces sect. Talaromyces</taxon>
    </lineage>
</organism>
<proteinExistence type="predicted"/>
<name>A0A364LAX4_TALAM</name>
<keyword evidence="2" id="KW-1185">Reference proteome</keyword>
<accession>A0A364LAX4</accession>